<proteinExistence type="predicted"/>
<dbReference type="InterPro" id="IPR041289">
    <property type="entry name" value="Bact_RF_family3"/>
</dbReference>
<evidence type="ECO:0000256" key="1">
    <source>
        <dbReference type="SAM" id="MobiDB-lite"/>
    </source>
</evidence>
<accession>A0A7U7GCE4</accession>
<evidence type="ECO:0000313" key="3">
    <source>
        <dbReference type="Proteomes" id="UP000019184"/>
    </source>
</evidence>
<dbReference type="AlphaFoldDB" id="A0A7U7GCE4"/>
<keyword evidence="3" id="KW-1185">Reference proteome</keyword>
<name>A0A7U7GCE4_9GAMM</name>
<sequence>MKTILTLESLAELTAAHQPPCLSLYQPTHRHHPENQQDPIRFRNLLKELETSLLKQHPTVETQRLLEPFEALAHDPVFWNQTLDGLAVLGGSGLFRVFCVQRPVTERAVVADSFHTKPLRRFLQTVGRYQVLGLSLSKIQLFEGDRNVLDEIDLAPGVPQTITDALGDELSDPHQTVSSYGGAGAGSTPMHHGHGGKKDEMDSDTERFFRAIDRAVLERYSRPSGLPLLLAALPEHHPLFRQVSHNPFLMAEGLMINPDVLPMDDLRDRAWQAVAPQYEVQQTAWADEFHAAKSHDLGSDDLAQVAQAAAAGRVATVLIDANRQIAGRLDVATGQIESADLSDPQVDDLLDDLGELVEKMGGRAVVMPTAQMPSQTGLAATYRY</sequence>
<dbReference type="RefSeq" id="WP_051497679.1">
    <property type="nucleotide sequence ID" value="NZ_CBTK010000129.1"/>
</dbReference>
<dbReference type="OrthoDB" id="4393931at2"/>
<dbReference type="EMBL" id="CBTK010000129">
    <property type="protein sequence ID" value="CDH45205.1"/>
    <property type="molecule type" value="Genomic_DNA"/>
</dbReference>
<comment type="caution">
    <text evidence="2">The sequence shown here is derived from an EMBL/GenBank/DDBJ whole genome shotgun (WGS) entry which is preliminary data.</text>
</comment>
<evidence type="ECO:0000313" key="2">
    <source>
        <dbReference type="EMBL" id="CDH45205.1"/>
    </source>
</evidence>
<dbReference type="Pfam" id="PF18845">
    <property type="entry name" value="baeRF_family3"/>
    <property type="match status" value="1"/>
</dbReference>
<dbReference type="Proteomes" id="UP000019184">
    <property type="component" value="Unassembled WGS sequence"/>
</dbReference>
<protein>
    <submittedName>
        <fullName evidence="2">Uncharacterized protein</fullName>
    </submittedName>
</protein>
<organism evidence="2 3">
    <name type="scientific">Candidatus Contendobacter odensis Run_B_J11</name>
    <dbReference type="NCBI Taxonomy" id="1400861"/>
    <lineage>
        <taxon>Bacteria</taxon>
        <taxon>Pseudomonadati</taxon>
        <taxon>Pseudomonadota</taxon>
        <taxon>Gammaproteobacteria</taxon>
        <taxon>Candidatus Competibacteraceae</taxon>
        <taxon>Candidatus Contendibacter</taxon>
    </lineage>
</organism>
<reference evidence="2 3" key="1">
    <citation type="journal article" date="2014" name="ISME J.">
        <title>Candidatus Competibacter-lineage genomes retrieved from metagenomes reveal functional metabolic diversity.</title>
        <authorList>
            <person name="McIlroy S.J."/>
            <person name="Albertsen M."/>
            <person name="Andresen E.K."/>
            <person name="Saunders A.M."/>
            <person name="Kristiansen R."/>
            <person name="Stokholm-Bjerregaard M."/>
            <person name="Nielsen K.L."/>
            <person name="Nielsen P.H."/>
        </authorList>
    </citation>
    <scope>NUCLEOTIDE SEQUENCE [LARGE SCALE GENOMIC DNA]</scope>
    <source>
        <strain evidence="2 3">Run_B_J11</strain>
    </source>
</reference>
<gene>
    <name evidence="2" type="ORF">BN874_2140029</name>
</gene>
<feature type="region of interest" description="Disordered" evidence="1">
    <location>
        <begin position="168"/>
        <end position="202"/>
    </location>
</feature>